<accession>A0A5B0SE24</accession>
<dbReference type="EMBL" id="VDEP01000035">
    <property type="protein sequence ID" value="KAA1136346.1"/>
    <property type="molecule type" value="Genomic_DNA"/>
</dbReference>
<dbReference type="PANTHER" id="PTHR33630">
    <property type="entry name" value="CUTINASE RV1984C-RELATED-RELATED"/>
    <property type="match status" value="1"/>
</dbReference>
<dbReference type="Gene3D" id="3.40.50.1820">
    <property type="entry name" value="alpha/beta hydrolase"/>
    <property type="match status" value="1"/>
</dbReference>
<keyword evidence="1" id="KW-1015">Disulfide bond</keyword>
<dbReference type="AlphaFoldDB" id="A0A5B0SE24"/>
<proteinExistence type="predicted"/>
<reference evidence="2 3" key="1">
    <citation type="submission" date="2019-05" db="EMBL/GenBank/DDBJ databases">
        <title>Emergence of the Ug99 lineage of the wheat stem rust pathogen through somatic hybridization.</title>
        <authorList>
            <person name="Li F."/>
            <person name="Upadhyaya N.M."/>
            <person name="Sperschneider J."/>
            <person name="Matny O."/>
            <person name="Nguyen-Phuc H."/>
            <person name="Mago R."/>
            <person name="Raley C."/>
            <person name="Miller M.E."/>
            <person name="Silverstein K.A.T."/>
            <person name="Henningsen E."/>
            <person name="Hirsch C.D."/>
            <person name="Visser B."/>
            <person name="Pretorius Z.A."/>
            <person name="Steffenson B.J."/>
            <person name="Schwessinger B."/>
            <person name="Dodds P.N."/>
            <person name="Figueroa M."/>
        </authorList>
    </citation>
    <scope>NUCLEOTIDE SEQUENCE [LARGE SCALE GENOMIC DNA]</scope>
    <source>
        <strain evidence="2 3">Ug99</strain>
    </source>
</reference>
<sequence>MFAESIPSQYISLTYDCCIKWDFVCQTIGTVANHMAYRGSQEEKNAAAFVISQLRLKLGHSFRIGA</sequence>
<evidence type="ECO:0000313" key="3">
    <source>
        <dbReference type="Proteomes" id="UP000325313"/>
    </source>
</evidence>
<dbReference type="PANTHER" id="PTHR33630:SF9">
    <property type="entry name" value="CUTINASE 4"/>
    <property type="match status" value="1"/>
</dbReference>
<organism evidence="2 3">
    <name type="scientific">Puccinia graminis f. sp. tritici</name>
    <dbReference type="NCBI Taxonomy" id="56615"/>
    <lineage>
        <taxon>Eukaryota</taxon>
        <taxon>Fungi</taxon>
        <taxon>Dikarya</taxon>
        <taxon>Basidiomycota</taxon>
        <taxon>Pucciniomycotina</taxon>
        <taxon>Pucciniomycetes</taxon>
        <taxon>Pucciniales</taxon>
        <taxon>Pucciniaceae</taxon>
        <taxon>Puccinia</taxon>
    </lineage>
</organism>
<comment type="caution">
    <text evidence="2">The sequence shown here is derived from an EMBL/GenBank/DDBJ whole genome shotgun (WGS) entry which is preliminary data.</text>
</comment>
<name>A0A5B0SE24_PUCGR</name>
<evidence type="ECO:0000256" key="1">
    <source>
        <dbReference type="ARBA" id="ARBA00023157"/>
    </source>
</evidence>
<dbReference type="Proteomes" id="UP000325313">
    <property type="component" value="Unassembled WGS sequence"/>
</dbReference>
<evidence type="ECO:0000313" key="2">
    <source>
        <dbReference type="EMBL" id="KAA1136346.1"/>
    </source>
</evidence>
<protein>
    <submittedName>
        <fullName evidence="2">Uncharacterized protein</fullName>
    </submittedName>
</protein>
<gene>
    <name evidence="2" type="ORF">PGTUg99_026530</name>
</gene>
<dbReference type="InterPro" id="IPR029058">
    <property type="entry name" value="AB_hydrolase_fold"/>
</dbReference>